<dbReference type="OrthoDB" id="5638726at2"/>
<dbReference type="PANTHER" id="PTHR30086:SF20">
    <property type="entry name" value="ARGININE EXPORTER PROTEIN ARGO-RELATED"/>
    <property type="match status" value="1"/>
</dbReference>
<gene>
    <name evidence="7" type="ORF">SAMN02982927_02950</name>
</gene>
<evidence type="ECO:0000256" key="6">
    <source>
        <dbReference type="SAM" id="Phobius"/>
    </source>
</evidence>
<reference evidence="8" key="1">
    <citation type="submission" date="2016-10" db="EMBL/GenBank/DDBJ databases">
        <authorList>
            <person name="Varghese N."/>
            <person name="Submissions S."/>
        </authorList>
    </citation>
    <scope>NUCLEOTIDE SEQUENCE [LARGE SCALE GENOMIC DNA]</scope>
    <source>
        <strain evidence="8">ATCC 700379</strain>
    </source>
</reference>
<evidence type="ECO:0000256" key="3">
    <source>
        <dbReference type="ARBA" id="ARBA00022692"/>
    </source>
</evidence>
<dbReference type="GO" id="GO:0015171">
    <property type="term" value="F:amino acid transmembrane transporter activity"/>
    <property type="evidence" value="ECO:0007669"/>
    <property type="project" value="TreeGrafter"/>
</dbReference>
<dbReference type="EMBL" id="FOOY01000024">
    <property type="protein sequence ID" value="SFG84047.1"/>
    <property type="molecule type" value="Genomic_DNA"/>
</dbReference>
<feature type="transmembrane region" description="Helical" evidence="6">
    <location>
        <begin position="70"/>
        <end position="91"/>
    </location>
</feature>
<comment type="subcellular location">
    <subcellularLocation>
        <location evidence="1">Cell membrane</location>
        <topology evidence="1">Multi-pass membrane protein</topology>
    </subcellularLocation>
</comment>
<evidence type="ECO:0000256" key="5">
    <source>
        <dbReference type="ARBA" id="ARBA00023136"/>
    </source>
</evidence>
<keyword evidence="2" id="KW-1003">Cell membrane</keyword>
<feature type="transmembrane region" description="Helical" evidence="6">
    <location>
        <begin position="39"/>
        <end position="64"/>
    </location>
</feature>
<dbReference type="Pfam" id="PF01810">
    <property type="entry name" value="LysE"/>
    <property type="match status" value="1"/>
</dbReference>
<evidence type="ECO:0000256" key="1">
    <source>
        <dbReference type="ARBA" id="ARBA00004651"/>
    </source>
</evidence>
<feature type="transmembrane region" description="Helical" evidence="6">
    <location>
        <begin position="145"/>
        <end position="169"/>
    </location>
</feature>
<protein>
    <submittedName>
        <fullName evidence="7">L-lysine exporter family protein LysE/ArgO</fullName>
    </submittedName>
</protein>
<dbReference type="STRING" id="269670.SAMN02982927_02950"/>
<dbReference type="InterPro" id="IPR001123">
    <property type="entry name" value="LeuE-type"/>
</dbReference>
<evidence type="ECO:0000256" key="4">
    <source>
        <dbReference type="ARBA" id="ARBA00022989"/>
    </source>
</evidence>
<feature type="transmembrane region" description="Helical" evidence="6">
    <location>
        <begin position="181"/>
        <end position="202"/>
    </location>
</feature>
<feature type="transmembrane region" description="Helical" evidence="6">
    <location>
        <begin position="111"/>
        <end position="133"/>
    </location>
</feature>
<dbReference type="AlphaFoldDB" id="A0A1I2V780"/>
<keyword evidence="4 6" id="KW-1133">Transmembrane helix</keyword>
<evidence type="ECO:0000313" key="8">
    <source>
        <dbReference type="Proteomes" id="UP000198752"/>
    </source>
</evidence>
<accession>A0A1I2V780</accession>
<dbReference type="RefSeq" id="WP_093674264.1">
    <property type="nucleotide sequence ID" value="NZ_FOOY01000024.1"/>
</dbReference>
<name>A0A1I2V780_9BACL</name>
<dbReference type="Proteomes" id="UP000198752">
    <property type="component" value="Unassembled WGS sequence"/>
</dbReference>
<evidence type="ECO:0000256" key="2">
    <source>
        <dbReference type="ARBA" id="ARBA00022475"/>
    </source>
</evidence>
<keyword evidence="5 6" id="KW-0472">Membrane</keyword>
<sequence>MIAAAIHGFLLSFSLILPLGAQNVFIFNQGAHSKHLSGVLAAILAASLSDTFLICLAVGGVSVLLLTFPWLVTSLLIAGILFLAFIGWTIWNDSSAQKSQKTEQLSAKQQVLFALSVSLLNPHAILDTIGVIGTNAAHYQGVNQWLFALACISVSWVWFFGLAFAGNLTGKAANKGPLMQLINKISALMIWGVAIYLCWKLVNS</sequence>
<dbReference type="PANTHER" id="PTHR30086">
    <property type="entry name" value="ARGININE EXPORTER PROTEIN ARGO"/>
    <property type="match status" value="1"/>
</dbReference>
<organism evidence="7 8">
    <name type="scientific">Sporolactobacillus nakayamae</name>
    <dbReference type="NCBI Taxonomy" id="269670"/>
    <lineage>
        <taxon>Bacteria</taxon>
        <taxon>Bacillati</taxon>
        <taxon>Bacillota</taxon>
        <taxon>Bacilli</taxon>
        <taxon>Bacillales</taxon>
        <taxon>Sporolactobacillaceae</taxon>
        <taxon>Sporolactobacillus</taxon>
    </lineage>
</organism>
<proteinExistence type="predicted"/>
<evidence type="ECO:0000313" key="7">
    <source>
        <dbReference type="EMBL" id="SFG84047.1"/>
    </source>
</evidence>
<dbReference type="GO" id="GO:0005886">
    <property type="term" value="C:plasma membrane"/>
    <property type="evidence" value="ECO:0007669"/>
    <property type="project" value="UniProtKB-SubCell"/>
</dbReference>
<keyword evidence="8" id="KW-1185">Reference proteome</keyword>
<feature type="transmembrane region" description="Helical" evidence="6">
    <location>
        <begin position="6"/>
        <end position="27"/>
    </location>
</feature>
<keyword evidence="3 6" id="KW-0812">Transmembrane</keyword>